<dbReference type="Proteomes" id="UP000462014">
    <property type="component" value="Unassembled WGS sequence"/>
</dbReference>
<dbReference type="RefSeq" id="WP_157563049.1">
    <property type="nucleotide sequence ID" value="NZ_WPIK01000001.1"/>
</dbReference>
<dbReference type="InterPro" id="IPR036781">
    <property type="entry name" value="Smr_assoc-like_sf"/>
</dbReference>
<dbReference type="Pfam" id="PF01713">
    <property type="entry name" value="Smr"/>
    <property type="match status" value="1"/>
</dbReference>
<name>A0A7K1SRZ9_9SPHI</name>
<dbReference type="InterPro" id="IPR002625">
    <property type="entry name" value="Smr_dom"/>
</dbReference>
<dbReference type="Gene3D" id="3.30.1370.110">
    <property type="match status" value="1"/>
</dbReference>
<evidence type="ECO:0000313" key="2">
    <source>
        <dbReference type="EMBL" id="MVN20083.1"/>
    </source>
</evidence>
<gene>
    <name evidence="2" type="ORF">GO621_00855</name>
</gene>
<accession>A0A7K1SRZ9</accession>
<proteinExistence type="predicted"/>
<dbReference type="AlphaFoldDB" id="A0A7K1SRZ9"/>
<evidence type="ECO:0000313" key="3">
    <source>
        <dbReference type="Proteomes" id="UP000462014"/>
    </source>
</evidence>
<dbReference type="SUPFAM" id="SSF158949">
    <property type="entry name" value="Smr-associated domain-like"/>
    <property type="match status" value="1"/>
</dbReference>
<evidence type="ECO:0000259" key="1">
    <source>
        <dbReference type="Pfam" id="PF01713"/>
    </source>
</evidence>
<dbReference type="EMBL" id="WPIK01000001">
    <property type="protein sequence ID" value="MVN20083.1"/>
    <property type="molecule type" value="Genomic_DNA"/>
</dbReference>
<protein>
    <submittedName>
        <fullName evidence="2">DNA mismatch repair protein MutS</fullName>
    </submittedName>
</protein>
<feature type="domain" description="Smr" evidence="1">
    <location>
        <begin position="252"/>
        <end position="315"/>
    </location>
</feature>
<reference evidence="2 3" key="1">
    <citation type="submission" date="2019-12" db="EMBL/GenBank/DDBJ databases">
        <title>Mucilaginibacter sp. HMF7410 genome sequencing and assembly.</title>
        <authorList>
            <person name="Kang H."/>
            <person name="Cha I."/>
            <person name="Kim H."/>
            <person name="Joh K."/>
        </authorList>
    </citation>
    <scope>NUCLEOTIDE SEQUENCE [LARGE SCALE GENOMIC DNA]</scope>
    <source>
        <strain evidence="2 3">HMF7410</strain>
    </source>
</reference>
<organism evidence="2 3">
    <name type="scientific">Mucilaginibacter arboris</name>
    <dbReference type="NCBI Taxonomy" id="2682090"/>
    <lineage>
        <taxon>Bacteria</taxon>
        <taxon>Pseudomonadati</taxon>
        <taxon>Bacteroidota</taxon>
        <taxon>Sphingobacteriia</taxon>
        <taxon>Sphingobacteriales</taxon>
        <taxon>Sphingobacteriaceae</taxon>
        <taxon>Mucilaginibacter</taxon>
    </lineage>
</organism>
<keyword evidence="3" id="KW-1185">Reference proteome</keyword>
<dbReference type="Gene3D" id="2.60.40.1600">
    <property type="entry name" value="Smr-associated-like"/>
    <property type="match status" value="1"/>
</dbReference>
<sequence>MKFKLGDFVRFVEEKREGFITRIIDGQTIGVTGEDDFEIPVLASKVTSVHGREAAVAAAKEQEEIEEAANQEFISKGIYLAAVPEKQVTSVVQFYLINQTSYTLLASFTTEKSQEFKGEFAGILLPRTAVKVFSAGLPDISIWPKFIFQILYHSKQTVDFLDPLIYTERFKAKDFAGSKTAVHLLNQQGWQFQLDIGAVKVDAQKLKESFFKSPEEKKMVEKPAKEIDLHIEKLRDDYQFLNSNEILKTQLERFQKTLDGAIVHQLPSIVFIHGVGNGILRHEIHKVVSKHPQVKTFMDARKEKFGYGATEVVLK</sequence>
<comment type="caution">
    <text evidence="2">The sequence shown here is derived from an EMBL/GenBank/DDBJ whole genome shotgun (WGS) entry which is preliminary data.</text>
</comment>
<dbReference type="InterPro" id="IPR036063">
    <property type="entry name" value="Smr_dom_sf"/>
</dbReference>